<dbReference type="EMBL" id="JANIIC010000102">
    <property type="protein sequence ID" value="MCQ8836043.1"/>
    <property type="molecule type" value="Genomic_DNA"/>
</dbReference>
<reference evidence="1" key="1">
    <citation type="submission" date="2022-06" db="EMBL/GenBank/DDBJ databases">
        <title>WGS of actinobacteria.</title>
        <authorList>
            <person name="Thawai C."/>
        </authorList>
    </citation>
    <scope>NUCLEOTIDE SEQUENCE</scope>
    <source>
        <strain evidence="1">DSM 42010</strain>
    </source>
</reference>
<keyword evidence="2" id="KW-1185">Reference proteome</keyword>
<evidence type="ECO:0008006" key="3">
    <source>
        <dbReference type="Google" id="ProtNLM"/>
    </source>
</evidence>
<evidence type="ECO:0000313" key="2">
    <source>
        <dbReference type="Proteomes" id="UP001142400"/>
    </source>
</evidence>
<name>A0A9X2M5Y0_STRMQ</name>
<dbReference type="RefSeq" id="WP_257636124.1">
    <property type="nucleotide sequence ID" value="NZ_JANIIC010000102.1"/>
</dbReference>
<sequence length="91" mass="10193">MLLRLVHLAESLPCDRHEAFLFTQMYGLRYAKAAEVARCPFATVRFQVSWARSSLAEMMADDPDTLPVRGDRGLTARRVDTDLGESGLAHL</sequence>
<dbReference type="InterPro" id="IPR013324">
    <property type="entry name" value="RNA_pol_sigma_r3/r4-like"/>
</dbReference>
<dbReference type="InterPro" id="IPR036388">
    <property type="entry name" value="WH-like_DNA-bd_sf"/>
</dbReference>
<dbReference type="AlphaFoldDB" id="A0A9X2M5Y0"/>
<comment type="caution">
    <text evidence="1">The sequence shown here is derived from an EMBL/GenBank/DDBJ whole genome shotgun (WGS) entry which is preliminary data.</text>
</comment>
<accession>A0A9X2M5Y0</accession>
<protein>
    <recommendedName>
        <fullName evidence="3">RNA polymerase sigma factor 70 region 4 type 2 domain-containing protein</fullName>
    </recommendedName>
</protein>
<organism evidence="1 2">
    <name type="scientific">Streptomyces malaysiensis subsp. samsunensis</name>
    <dbReference type="NCBI Taxonomy" id="459658"/>
    <lineage>
        <taxon>Bacteria</taxon>
        <taxon>Bacillati</taxon>
        <taxon>Actinomycetota</taxon>
        <taxon>Actinomycetes</taxon>
        <taxon>Kitasatosporales</taxon>
        <taxon>Streptomycetaceae</taxon>
        <taxon>Streptomyces</taxon>
        <taxon>Streptomyces violaceusniger group</taxon>
    </lineage>
</organism>
<evidence type="ECO:0000313" key="1">
    <source>
        <dbReference type="EMBL" id="MCQ8836043.1"/>
    </source>
</evidence>
<gene>
    <name evidence="1" type="ORF">NQU54_45265</name>
</gene>
<dbReference type="Proteomes" id="UP001142400">
    <property type="component" value="Unassembled WGS sequence"/>
</dbReference>
<proteinExistence type="predicted"/>
<dbReference type="SUPFAM" id="SSF88659">
    <property type="entry name" value="Sigma3 and sigma4 domains of RNA polymerase sigma factors"/>
    <property type="match status" value="1"/>
</dbReference>
<dbReference type="Gene3D" id="1.10.10.10">
    <property type="entry name" value="Winged helix-like DNA-binding domain superfamily/Winged helix DNA-binding domain"/>
    <property type="match status" value="1"/>
</dbReference>